<dbReference type="RefSeq" id="WP_123813531.1">
    <property type="nucleotide sequence ID" value="NZ_RKQZ01000001.1"/>
</dbReference>
<accession>A0A3N4Z557</accession>
<comment type="caution">
    <text evidence="1">The sequence shown here is derived from an EMBL/GenBank/DDBJ whole genome shotgun (WGS) entry which is preliminary data.</text>
</comment>
<protein>
    <submittedName>
        <fullName evidence="1">Uncharacterized protein</fullName>
    </submittedName>
</protein>
<proteinExistence type="predicted"/>
<name>A0A3N4Z557_9MICO</name>
<dbReference type="AlphaFoldDB" id="A0A3N4Z557"/>
<organism evidence="1 2">
    <name type="scientific">Myceligenerans xiligouense</name>
    <dbReference type="NCBI Taxonomy" id="253184"/>
    <lineage>
        <taxon>Bacteria</taxon>
        <taxon>Bacillati</taxon>
        <taxon>Actinomycetota</taxon>
        <taxon>Actinomycetes</taxon>
        <taxon>Micrococcales</taxon>
        <taxon>Promicromonosporaceae</taxon>
        <taxon>Myceligenerans</taxon>
    </lineage>
</organism>
<dbReference type="EMBL" id="RKQZ01000001">
    <property type="protein sequence ID" value="RPF20352.1"/>
    <property type="molecule type" value="Genomic_DNA"/>
</dbReference>
<gene>
    <name evidence="1" type="ORF">EDD34_0940</name>
</gene>
<sequence>MHLKNSDLAAPGVRRDLRAWLVEVSAASNEEALDVMDGRPGALDRFLDFLDDTSVIDPPDTTVDVAIYRDELALLQRFSDAVEAGIEGNWDRIAVAAKALLNRMDENEMTERPEG</sequence>
<evidence type="ECO:0000313" key="1">
    <source>
        <dbReference type="EMBL" id="RPF20352.1"/>
    </source>
</evidence>
<evidence type="ECO:0000313" key="2">
    <source>
        <dbReference type="Proteomes" id="UP000280501"/>
    </source>
</evidence>
<keyword evidence="2" id="KW-1185">Reference proteome</keyword>
<dbReference type="Proteomes" id="UP000280501">
    <property type="component" value="Unassembled WGS sequence"/>
</dbReference>
<reference evidence="1 2" key="1">
    <citation type="submission" date="2018-11" db="EMBL/GenBank/DDBJ databases">
        <title>Sequencing the genomes of 1000 actinobacteria strains.</title>
        <authorList>
            <person name="Klenk H.-P."/>
        </authorList>
    </citation>
    <scope>NUCLEOTIDE SEQUENCE [LARGE SCALE GENOMIC DNA]</scope>
    <source>
        <strain evidence="1 2">DSM 15700</strain>
    </source>
</reference>